<name>A0A4R5QI99_9PROT</name>
<dbReference type="GO" id="GO:0019645">
    <property type="term" value="P:anaerobic electron transport chain"/>
    <property type="evidence" value="ECO:0007669"/>
    <property type="project" value="InterPro"/>
</dbReference>
<dbReference type="RefSeq" id="WP_133288781.1">
    <property type="nucleotide sequence ID" value="NZ_SMSJ01000011.1"/>
</dbReference>
<sequence length="308" mass="32431">MNPAPSIVFFTTASGAGYGLLFWLGLLRPVGLVPQVPAFALLCLALALLLITAGLASSLLHLGNPQRAWRAFSQWRSSWLSREGVAAVATYIPALLFGTALLTGRPGLATIAGLVAALGAVVTVWCTGMIYASLKPIPQWHHPLVAPGYLLLAAYTGMALLAAVSAIGGVVAGPASFIVTLGLAGLVLKIAYWRLVDGGMGRSSAESATSLGFIGRVRPLDPPHTETNYLLREMGFRIARKHAAKLRNLTLLLGFGGPVLLALLATQLGFGGLLLPLAALLALGGMLLERWLMFAEARHTVTLYYRGT</sequence>
<keyword evidence="3" id="KW-1185">Reference proteome</keyword>
<comment type="caution">
    <text evidence="2">The sequence shown here is derived from an EMBL/GenBank/DDBJ whole genome shotgun (WGS) entry which is preliminary data.</text>
</comment>
<dbReference type="InterPro" id="IPR007059">
    <property type="entry name" value="DmsC"/>
</dbReference>
<evidence type="ECO:0000313" key="2">
    <source>
        <dbReference type="EMBL" id="TDH62518.1"/>
    </source>
</evidence>
<dbReference type="GO" id="GO:0009390">
    <property type="term" value="C:dimethyl sulfoxide reductase complex"/>
    <property type="evidence" value="ECO:0007669"/>
    <property type="project" value="TreeGrafter"/>
</dbReference>
<feature type="transmembrane region" description="Helical" evidence="1">
    <location>
        <begin position="144"/>
        <end position="167"/>
    </location>
</feature>
<reference evidence="2 3" key="1">
    <citation type="journal article" date="2016" name="J. Microbiol.">
        <title>Dankookia rubra gen. nov., sp. nov., an alphaproteobacterium isolated from sediment of a shallow stream.</title>
        <authorList>
            <person name="Kim W.H."/>
            <person name="Kim D.H."/>
            <person name="Kang K."/>
            <person name="Ahn T.Y."/>
        </authorList>
    </citation>
    <scope>NUCLEOTIDE SEQUENCE [LARGE SCALE GENOMIC DNA]</scope>
    <source>
        <strain evidence="2 3">JCM30602</strain>
    </source>
</reference>
<feature type="transmembrane region" description="Helical" evidence="1">
    <location>
        <begin position="7"/>
        <end position="26"/>
    </location>
</feature>
<proteinExistence type="predicted"/>
<keyword evidence="1" id="KW-0812">Transmembrane</keyword>
<dbReference type="OrthoDB" id="5520897at2"/>
<dbReference type="Proteomes" id="UP000295096">
    <property type="component" value="Unassembled WGS sequence"/>
</dbReference>
<feature type="transmembrane region" description="Helical" evidence="1">
    <location>
        <begin position="38"/>
        <end position="63"/>
    </location>
</feature>
<dbReference type="EMBL" id="SMSJ01000011">
    <property type="protein sequence ID" value="TDH62518.1"/>
    <property type="molecule type" value="Genomic_DNA"/>
</dbReference>
<feature type="transmembrane region" description="Helical" evidence="1">
    <location>
        <begin position="173"/>
        <end position="192"/>
    </location>
</feature>
<accession>A0A4R5QI99</accession>
<protein>
    <submittedName>
        <fullName evidence="2">Dimethyl sulfoxide reductase anchor subunit</fullName>
    </submittedName>
</protein>
<evidence type="ECO:0000313" key="3">
    <source>
        <dbReference type="Proteomes" id="UP000295096"/>
    </source>
</evidence>
<dbReference type="PANTHER" id="PTHR38095:SF1">
    <property type="entry name" value="ANAEROBIC DIMETHYL SULFOXIDE REDUCTASE CHAIN YNFH"/>
    <property type="match status" value="1"/>
</dbReference>
<evidence type="ECO:0000256" key="1">
    <source>
        <dbReference type="SAM" id="Phobius"/>
    </source>
</evidence>
<keyword evidence="1" id="KW-0472">Membrane</keyword>
<dbReference type="Pfam" id="PF04976">
    <property type="entry name" value="DmsC"/>
    <property type="match status" value="1"/>
</dbReference>
<dbReference type="AlphaFoldDB" id="A0A4R5QI99"/>
<feature type="transmembrane region" description="Helical" evidence="1">
    <location>
        <begin position="84"/>
        <end position="102"/>
    </location>
</feature>
<gene>
    <name evidence="2" type="ORF">E2C06_11680</name>
</gene>
<feature type="transmembrane region" description="Helical" evidence="1">
    <location>
        <begin position="270"/>
        <end position="288"/>
    </location>
</feature>
<dbReference type="GO" id="GO:0005886">
    <property type="term" value="C:plasma membrane"/>
    <property type="evidence" value="ECO:0007669"/>
    <property type="project" value="TreeGrafter"/>
</dbReference>
<feature type="transmembrane region" description="Helical" evidence="1">
    <location>
        <begin position="246"/>
        <end position="264"/>
    </location>
</feature>
<organism evidence="2 3">
    <name type="scientific">Dankookia rubra</name>
    <dbReference type="NCBI Taxonomy" id="1442381"/>
    <lineage>
        <taxon>Bacteria</taxon>
        <taxon>Pseudomonadati</taxon>
        <taxon>Pseudomonadota</taxon>
        <taxon>Alphaproteobacteria</taxon>
        <taxon>Acetobacterales</taxon>
        <taxon>Roseomonadaceae</taxon>
        <taxon>Dankookia</taxon>
    </lineage>
</organism>
<feature type="transmembrane region" description="Helical" evidence="1">
    <location>
        <begin position="108"/>
        <end position="132"/>
    </location>
</feature>
<dbReference type="GO" id="GO:0009389">
    <property type="term" value="F:dimethyl sulfoxide reductase activity"/>
    <property type="evidence" value="ECO:0007669"/>
    <property type="project" value="TreeGrafter"/>
</dbReference>
<dbReference type="PANTHER" id="PTHR38095">
    <property type="entry name" value="ANAEROBIC DIMETHYL SULFOXIDE REDUCTASE CHAIN YNFH"/>
    <property type="match status" value="1"/>
</dbReference>
<keyword evidence="1" id="KW-1133">Transmembrane helix</keyword>